<comment type="cofactor">
    <cofactor evidence="1">
        <name>Zn(2+)</name>
        <dbReference type="ChEBI" id="CHEBI:29105"/>
    </cofactor>
</comment>
<evidence type="ECO:0000256" key="7">
    <source>
        <dbReference type="ARBA" id="ARBA00023049"/>
    </source>
</evidence>
<keyword evidence="6" id="KW-0862">Zinc</keyword>
<dbReference type="AlphaFoldDB" id="A0A521C843"/>
<evidence type="ECO:0000259" key="10">
    <source>
        <dbReference type="Pfam" id="PF05649"/>
    </source>
</evidence>
<protein>
    <submittedName>
        <fullName evidence="11">Putative endopeptidase</fullName>
    </submittedName>
</protein>
<proteinExistence type="inferred from homology"/>
<evidence type="ECO:0000256" key="3">
    <source>
        <dbReference type="ARBA" id="ARBA00022670"/>
    </source>
</evidence>
<dbReference type="Gene3D" id="1.10.1380.10">
    <property type="entry name" value="Neutral endopeptidase , domain2"/>
    <property type="match status" value="1"/>
</dbReference>
<dbReference type="GO" id="GO:0046872">
    <property type="term" value="F:metal ion binding"/>
    <property type="evidence" value="ECO:0007669"/>
    <property type="project" value="UniProtKB-KW"/>
</dbReference>
<feature type="chain" id="PRO_5022194132" evidence="8">
    <location>
        <begin position="22"/>
        <end position="682"/>
    </location>
</feature>
<feature type="domain" description="Peptidase M13 N-terminal" evidence="10">
    <location>
        <begin position="44"/>
        <end position="424"/>
    </location>
</feature>
<evidence type="ECO:0000259" key="9">
    <source>
        <dbReference type="Pfam" id="PF01431"/>
    </source>
</evidence>
<evidence type="ECO:0000313" key="11">
    <source>
        <dbReference type="EMBL" id="SMO55535.1"/>
    </source>
</evidence>
<evidence type="ECO:0000256" key="2">
    <source>
        <dbReference type="ARBA" id="ARBA00007357"/>
    </source>
</evidence>
<evidence type="ECO:0000256" key="6">
    <source>
        <dbReference type="ARBA" id="ARBA00022833"/>
    </source>
</evidence>
<dbReference type="PROSITE" id="PS51885">
    <property type="entry name" value="NEPRILYSIN"/>
    <property type="match status" value="1"/>
</dbReference>
<dbReference type="RefSeq" id="WP_142602697.1">
    <property type="nucleotide sequence ID" value="NZ_FXSZ01000003.1"/>
</dbReference>
<keyword evidence="3" id="KW-0645">Protease</keyword>
<dbReference type="SUPFAM" id="SSF55486">
    <property type="entry name" value="Metalloproteases ('zincins'), catalytic domain"/>
    <property type="match status" value="1"/>
</dbReference>
<accession>A0A521C843</accession>
<dbReference type="GO" id="GO:0016485">
    <property type="term" value="P:protein processing"/>
    <property type="evidence" value="ECO:0007669"/>
    <property type="project" value="TreeGrafter"/>
</dbReference>
<evidence type="ECO:0000313" key="12">
    <source>
        <dbReference type="Proteomes" id="UP000315971"/>
    </source>
</evidence>
<dbReference type="InterPro" id="IPR042089">
    <property type="entry name" value="Peptidase_M13_dom_2"/>
</dbReference>
<dbReference type="Pfam" id="PF01431">
    <property type="entry name" value="Peptidase_M13"/>
    <property type="match status" value="1"/>
</dbReference>
<keyword evidence="7" id="KW-0482">Metalloprotease</keyword>
<keyword evidence="8" id="KW-0732">Signal</keyword>
<keyword evidence="4" id="KW-0479">Metal-binding</keyword>
<keyword evidence="12" id="KW-1185">Reference proteome</keyword>
<evidence type="ECO:0000256" key="8">
    <source>
        <dbReference type="SAM" id="SignalP"/>
    </source>
</evidence>
<dbReference type="GO" id="GO:0005886">
    <property type="term" value="C:plasma membrane"/>
    <property type="evidence" value="ECO:0007669"/>
    <property type="project" value="TreeGrafter"/>
</dbReference>
<dbReference type="EMBL" id="FXSZ01000003">
    <property type="protein sequence ID" value="SMO55535.1"/>
    <property type="molecule type" value="Genomic_DNA"/>
</dbReference>
<dbReference type="CDD" id="cd08662">
    <property type="entry name" value="M13"/>
    <property type="match status" value="1"/>
</dbReference>
<dbReference type="PANTHER" id="PTHR11733">
    <property type="entry name" value="ZINC METALLOPROTEASE FAMILY M13 NEPRILYSIN-RELATED"/>
    <property type="match status" value="1"/>
</dbReference>
<dbReference type="PRINTS" id="PR00786">
    <property type="entry name" value="NEPRILYSIN"/>
</dbReference>
<dbReference type="InterPro" id="IPR000718">
    <property type="entry name" value="Peptidase_M13"/>
</dbReference>
<reference evidence="11 12" key="1">
    <citation type="submission" date="2017-05" db="EMBL/GenBank/DDBJ databases">
        <authorList>
            <person name="Varghese N."/>
            <person name="Submissions S."/>
        </authorList>
    </citation>
    <scope>NUCLEOTIDE SEQUENCE [LARGE SCALE GENOMIC DNA]</scope>
    <source>
        <strain evidence="11 12">DSM 21342</strain>
    </source>
</reference>
<evidence type="ECO:0000256" key="1">
    <source>
        <dbReference type="ARBA" id="ARBA00001947"/>
    </source>
</evidence>
<dbReference type="InterPro" id="IPR018497">
    <property type="entry name" value="Peptidase_M13_C"/>
</dbReference>
<dbReference type="PROSITE" id="PS51257">
    <property type="entry name" value="PROKAR_LIPOPROTEIN"/>
    <property type="match status" value="1"/>
</dbReference>
<name>A0A521C843_9SPHI</name>
<organism evidence="11 12">
    <name type="scientific">Solitalea koreensis</name>
    <dbReference type="NCBI Taxonomy" id="543615"/>
    <lineage>
        <taxon>Bacteria</taxon>
        <taxon>Pseudomonadati</taxon>
        <taxon>Bacteroidota</taxon>
        <taxon>Sphingobacteriia</taxon>
        <taxon>Sphingobacteriales</taxon>
        <taxon>Sphingobacteriaceae</taxon>
        <taxon>Solitalea</taxon>
    </lineage>
</organism>
<feature type="domain" description="Peptidase M13 C-terminal" evidence="9">
    <location>
        <begin position="476"/>
        <end position="678"/>
    </location>
</feature>
<dbReference type="GO" id="GO:0004222">
    <property type="term" value="F:metalloendopeptidase activity"/>
    <property type="evidence" value="ECO:0007669"/>
    <property type="project" value="InterPro"/>
</dbReference>
<comment type="similarity">
    <text evidence="2">Belongs to the peptidase M13 family.</text>
</comment>
<dbReference type="OrthoDB" id="9775677at2"/>
<dbReference type="Gene3D" id="3.40.390.10">
    <property type="entry name" value="Collagenase (Catalytic Domain)"/>
    <property type="match status" value="1"/>
</dbReference>
<dbReference type="Pfam" id="PF05649">
    <property type="entry name" value="Peptidase_M13_N"/>
    <property type="match status" value="1"/>
</dbReference>
<keyword evidence="5" id="KW-0378">Hydrolase</keyword>
<evidence type="ECO:0000256" key="5">
    <source>
        <dbReference type="ARBA" id="ARBA00022801"/>
    </source>
</evidence>
<dbReference type="Proteomes" id="UP000315971">
    <property type="component" value="Unassembled WGS sequence"/>
</dbReference>
<evidence type="ECO:0000256" key="4">
    <source>
        <dbReference type="ARBA" id="ARBA00022723"/>
    </source>
</evidence>
<dbReference type="InterPro" id="IPR024079">
    <property type="entry name" value="MetalloPept_cat_dom_sf"/>
</dbReference>
<dbReference type="PANTHER" id="PTHR11733:SF167">
    <property type="entry name" value="FI17812P1-RELATED"/>
    <property type="match status" value="1"/>
</dbReference>
<gene>
    <name evidence="11" type="ORF">SAMN06265350_103288</name>
</gene>
<dbReference type="InterPro" id="IPR008753">
    <property type="entry name" value="Peptidase_M13_N"/>
</dbReference>
<sequence length="682" mass="77928">MNLKTTHNWLGLALLACSLFTACKSGNTASKDLVKENIDTTINPATDFFSYANGSWIKKNPIPAAYSRWGIGNLVNDEVYNRLRKINEDALKENATKGSNSQKIGDFWHSGMDTVDIEKQGIQPIYTDLNRINSIKDITGVLNEIAYQHTLGNGPLFSMFVAQDLKNSDVMALYLNQGGIGLPDRDYYFNTDNHTAKVRSDYRSNHLVNMFKLSGMNEGTSKTAAEGTYKLEEGLAKSSRKLEDLRDPYKNYNKMTIAELNKLTPSINWNDLFAKMRVKNINTVIVGQPEFLKQMETSLKSISINDWKNYLRWNYINASAPYLNKAIDNENFRFYGTVLTGKKEQRPRWKRVLTAEENAMGEVLGQLFVKEYFPEKTKKRYEELVEAIRDAYKERIKKLDWMSAPTKEKALAKLAKITKKVGYPDKWKDFSTLQIDRGPYVLNMKRAGEFLYNFNINKLGKPVDRTEWDMTPQTYNAYYNPSNNEIVLPAGIFVIPGWKDEDIDDAVVYGYAAASTIGHEITHGFDDQGSQFDENGNLKTWWTKEDSIKFRQRCKMIVRQFNEFKILDSLHVNGEASQGENIADLGGVLLGWDAFVKTKQYKEGKKIDGLTPAQRYYLGYALGWLGHQRDESLANQIMTDVHAPGNLRVNGPFANIPSFYQAFGVKKGDPMWREDSLRVKIW</sequence>
<feature type="signal peptide" evidence="8">
    <location>
        <begin position="1"/>
        <end position="21"/>
    </location>
</feature>